<comment type="subcellular location">
    <subcellularLocation>
        <location evidence="6">Cytoplasm</location>
    </subcellularLocation>
</comment>
<dbReference type="EC" id="3.1.11.6" evidence="6"/>
<dbReference type="GO" id="GO:0005829">
    <property type="term" value="C:cytosol"/>
    <property type="evidence" value="ECO:0007669"/>
    <property type="project" value="TreeGrafter"/>
</dbReference>
<sequence>MSEETKEPTFEEAMQKLEGIVQKLEQGDVPLEEAIAMFQEGVTLSNDCHKRLKQVEHKMTEVLHENGERTELHVEEES</sequence>
<dbReference type="HAMAP" id="MF_00337">
    <property type="entry name" value="Exonuc_7_S"/>
    <property type="match status" value="1"/>
</dbReference>
<keyword evidence="2 6" id="KW-0963">Cytoplasm</keyword>
<keyword evidence="4 6" id="KW-0378">Hydrolase</keyword>
<comment type="subunit">
    <text evidence="6">Heterooligomer composed of large and small subunits.</text>
</comment>
<evidence type="ECO:0000256" key="5">
    <source>
        <dbReference type="ARBA" id="ARBA00022839"/>
    </source>
</evidence>
<dbReference type="GO" id="GO:0008855">
    <property type="term" value="F:exodeoxyribonuclease VII activity"/>
    <property type="evidence" value="ECO:0007669"/>
    <property type="project" value="UniProtKB-UniRule"/>
</dbReference>
<dbReference type="STRING" id="632773.BBEV_1307"/>
<dbReference type="PANTHER" id="PTHR34137">
    <property type="entry name" value="EXODEOXYRIBONUCLEASE 7 SMALL SUBUNIT"/>
    <property type="match status" value="1"/>
</dbReference>
<evidence type="ECO:0000256" key="2">
    <source>
        <dbReference type="ARBA" id="ARBA00022490"/>
    </source>
</evidence>
<dbReference type="NCBIfam" id="NF002138">
    <property type="entry name" value="PRK00977.1-2"/>
    <property type="match status" value="1"/>
</dbReference>
<dbReference type="Proteomes" id="UP000094463">
    <property type="component" value="Chromosome"/>
</dbReference>
<dbReference type="Pfam" id="PF02609">
    <property type="entry name" value="Exonuc_VII_S"/>
    <property type="match status" value="1"/>
</dbReference>
<evidence type="ECO:0000256" key="1">
    <source>
        <dbReference type="ARBA" id="ARBA00009998"/>
    </source>
</evidence>
<dbReference type="GO" id="GO:0009318">
    <property type="term" value="C:exodeoxyribonuclease VII complex"/>
    <property type="evidence" value="ECO:0007669"/>
    <property type="project" value="UniProtKB-UniRule"/>
</dbReference>
<protein>
    <recommendedName>
        <fullName evidence="6">Exodeoxyribonuclease 7 small subunit</fullName>
        <ecNumber evidence="6">3.1.11.6</ecNumber>
    </recommendedName>
    <alternativeName>
        <fullName evidence="6">Exodeoxyribonuclease VII small subunit</fullName>
        <shortName evidence="6">Exonuclease VII small subunit</shortName>
    </alternativeName>
</protein>
<organism evidence="7 8">
    <name type="scientific">Salisediminibacterium beveridgei</name>
    <dbReference type="NCBI Taxonomy" id="632773"/>
    <lineage>
        <taxon>Bacteria</taxon>
        <taxon>Bacillati</taxon>
        <taxon>Bacillota</taxon>
        <taxon>Bacilli</taxon>
        <taxon>Bacillales</taxon>
        <taxon>Bacillaceae</taxon>
        <taxon>Salisediminibacterium</taxon>
    </lineage>
</organism>
<name>A0A1D7QUH0_9BACI</name>
<proteinExistence type="inferred from homology"/>
<dbReference type="SUPFAM" id="SSF116842">
    <property type="entry name" value="XseB-like"/>
    <property type="match status" value="1"/>
</dbReference>
<dbReference type="KEGG" id="bbev:BBEV_1307"/>
<dbReference type="InterPro" id="IPR003761">
    <property type="entry name" value="Exonuc_VII_S"/>
</dbReference>
<dbReference type="Gene3D" id="1.10.287.1040">
    <property type="entry name" value="Exonuclease VII, small subunit"/>
    <property type="match status" value="1"/>
</dbReference>
<evidence type="ECO:0000256" key="3">
    <source>
        <dbReference type="ARBA" id="ARBA00022722"/>
    </source>
</evidence>
<dbReference type="PANTHER" id="PTHR34137:SF1">
    <property type="entry name" value="EXODEOXYRIBONUCLEASE 7 SMALL SUBUNIT"/>
    <property type="match status" value="1"/>
</dbReference>
<comment type="function">
    <text evidence="6">Bidirectionally degrades single-stranded DNA into large acid-insoluble oligonucleotides, which are then degraded further into small acid-soluble oligonucleotides.</text>
</comment>
<dbReference type="OrthoDB" id="9798666at2"/>
<dbReference type="PIRSF" id="PIRSF006488">
    <property type="entry name" value="Exonuc_VII_S"/>
    <property type="match status" value="1"/>
</dbReference>
<keyword evidence="5 6" id="KW-0269">Exonuclease</keyword>
<evidence type="ECO:0000313" key="8">
    <source>
        <dbReference type="Proteomes" id="UP000094463"/>
    </source>
</evidence>
<dbReference type="NCBIfam" id="TIGR01280">
    <property type="entry name" value="xseB"/>
    <property type="match status" value="1"/>
</dbReference>
<comment type="similarity">
    <text evidence="1 6">Belongs to the XseB family.</text>
</comment>
<evidence type="ECO:0000256" key="4">
    <source>
        <dbReference type="ARBA" id="ARBA00022801"/>
    </source>
</evidence>
<accession>A0A1D7QUH0</accession>
<dbReference type="PATRIC" id="fig|632773.3.peg.1380"/>
<keyword evidence="3 6" id="KW-0540">Nuclease</keyword>
<dbReference type="RefSeq" id="WP_069364735.1">
    <property type="nucleotide sequence ID" value="NZ_CP012502.1"/>
</dbReference>
<dbReference type="GO" id="GO:0006308">
    <property type="term" value="P:DNA catabolic process"/>
    <property type="evidence" value="ECO:0007669"/>
    <property type="project" value="UniProtKB-UniRule"/>
</dbReference>
<reference evidence="7 8" key="1">
    <citation type="submission" date="2015-08" db="EMBL/GenBank/DDBJ databases">
        <title>The complete genome sequence of Bacillus beveridgei MLTeJB.</title>
        <authorList>
            <person name="Hanson T.E."/>
            <person name="Mesa C."/>
            <person name="Basesman S.M."/>
            <person name="Oremland R.S."/>
        </authorList>
    </citation>
    <scope>NUCLEOTIDE SEQUENCE [LARGE SCALE GENOMIC DNA]</scope>
    <source>
        <strain evidence="7 8">MLTeJB</strain>
    </source>
</reference>
<dbReference type="EMBL" id="CP012502">
    <property type="protein sequence ID" value="AOM82672.1"/>
    <property type="molecule type" value="Genomic_DNA"/>
</dbReference>
<dbReference type="AlphaFoldDB" id="A0A1D7QUH0"/>
<comment type="catalytic activity">
    <reaction evidence="6">
        <text>Exonucleolytic cleavage in either 5'- to 3'- or 3'- to 5'-direction to yield nucleoside 5'-phosphates.</text>
        <dbReference type="EC" id="3.1.11.6"/>
    </reaction>
</comment>
<gene>
    <name evidence="6 7" type="primary">xseB</name>
    <name evidence="7" type="ORF">BBEV_1307</name>
</gene>
<dbReference type="InterPro" id="IPR037004">
    <property type="entry name" value="Exonuc_VII_ssu_sf"/>
</dbReference>
<evidence type="ECO:0000256" key="6">
    <source>
        <dbReference type="HAMAP-Rule" id="MF_00337"/>
    </source>
</evidence>
<keyword evidence="8" id="KW-1185">Reference proteome</keyword>
<evidence type="ECO:0000313" key="7">
    <source>
        <dbReference type="EMBL" id="AOM82672.1"/>
    </source>
</evidence>